<proteinExistence type="predicted"/>
<evidence type="ECO:0000313" key="1">
    <source>
        <dbReference type="EMBL" id="EHM13401.1"/>
    </source>
</evidence>
<organism evidence="1 2">
    <name type="scientific">Jonquetella anthropi DSM 22815</name>
    <dbReference type="NCBI Taxonomy" id="885272"/>
    <lineage>
        <taxon>Bacteria</taxon>
        <taxon>Thermotogati</taxon>
        <taxon>Synergistota</taxon>
        <taxon>Synergistia</taxon>
        <taxon>Synergistales</taxon>
        <taxon>Dethiosulfovibrionaceae</taxon>
        <taxon>Jonquetella</taxon>
    </lineage>
</organism>
<dbReference type="Proteomes" id="UP000003806">
    <property type="component" value="Chromosome"/>
</dbReference>
<dbReference type="EMBL" id="CM001376">
    <property type="protein sequence ID" value="EHM13401.1"/>
    <property type="molecule type" value="Genomic_DNA"/>
</dbReference>
<keyword evidence="2" id="KW-1185">Reference proteome</keyword>
<gene>
    <name evidence="1" type="ORF">JonanDRAFT_1030</name>
</gene>
<evidence type="ECO:0000313" key="2">
    <source>
        <dbReference type="Proteomes" id="UP000003806"/>
    </source>
</evidence>
<accession>H0UL42</accession>
<dbReference type="HOGENOM" id="CLU_1141376_0_0_0"/>
<sequence length="243" mass="26778">MKHIRLVLFCCVGLGALAGAGVLLYRDLRLNIFVGAVKVEDSKITFSNLSFSRPSGNDVWTVTVSQAARLADHDEFEGVEARAEKSKKTLHAPSGTYSDKNGLAVFQTPSGSWERPEGHLEWQSGLVEWKNSADTWSFSQGVKLEDHRSDGTLVRLFCPEGQWNGAAKTLALQNLAGNWERPDSPVDMASPAATWAQNEDQWSFPDGVLIAALGYGLVGDRGTVRDGQFVHLENGIIMWRFDR</sequence>
<protein>
    <submittedName>
        <fullName evidence="1">Uncharacterized protein</fullName>
    </submittedName>
</protein>
<dbReference type="AlphaFoldDB" id="H0UL42"/>
<dbReference type="STRING" id="885272.JonanDRAFT_1030"/>
<name>H0UL42_9BACT</name>
<reference evidence="1 2" key="1">
    <citation type="submission" date="2011-11" db="EMBL/GenBank/DDBJ databases">
        <title>The Noncontiguous Finished genome of Jonquetella anthropi DSM 22815.</title>
        <authorList>
            <consortium name="US DOE Joint Genome Institute (JGI-PGF)"/>
            <person name="Lucas S."/>
            <person name="Copeland A."/>
            <person name="Lapidus A."/>
            <person name="Glavina del Rio T."/>
            <person name="Dalin E."/>
            <person name="Tice H."/>
            <person name="Bruce D."/>
            <person name="Goodwin L."/>
            <person name="Pitluck S."/>
            <person name="Peters L."/>
            <person name="Mikhailova N."/>
            <person name="Held B."/>
            <person name="Kyrpides N."/>
            <person name="Mavromatis K."/>
            <person name="Ivanova N."/>
            <person name="Markowitz V."/>
            <person name="Cheng J.-F."/>
            <person name="Hugenholtz P."/>
            <person name="Woyke T."/>
            <person name="Wu D."/>
            <person name="Gronow S."/>
            <person name="Wellnitz S."/>
            <person name="Brambilla E."/>
            <person name="Klenk H.-P."/>
            <person name="Eisen J.A."/>
        </authorList>
    </citation>
    <scope>NUCLEOTIDE SEQUENCE [LARGE SCALE GENOMIC DNA]</scope>
    <source>
        <strain evidence="1 2">DSM 22815</strain>
    </source>
</reference>
<dbReference type="RefSeq" id="WP_008523050.1">
    <property type="nucleotide sequence ID" value="NZ_CM001376.1"/>
</dbReference>